<dbReference type="AlphaFoldDB" id="A0A7J5DEL9"/>
<sequence>MRKMIYVGIAAVTAAMMSTPATAATLGHGTSSSTGTKPISGLLTTRGETRPHASPADEDTHGGVIADYNGKKINLAEGWQGAEVCGEDPVTGEAKCWDSVEESNRDAAGSGSAHASSARGSGEKAGRGTKSGMTAAARPAAAPTDDDTGGDDYTDDATGDGGSTTATPDPAEENGPGSGVISKLYTACPAGNVCLWADAGYKGRMLKFPTHDTAKTRHLSEWGFRDKTSSAYVNRPQRGVECYDIRTGMPDPRLFLGAGYSLYKNFKGYDYPWLAGGGNWNDKVDAIKY</sequence>
<dbReference type="RefSeq" id="WP_151470738.1">
    <property type="nucleotide sequence ID" value="NZ_WBKG01000016.1"/>
</dbReference>
<evidence type="ECO:0000256" key="1">
    <source>
        <dbReference type="SAM" id="MobiDB-lite"/>
    </source>
</evidence>
<dbReference type="Pfam" id="PF03995">
    <property type="entry name" value="Inhibitor_I36"/>
    <property type="match status" value="1"/>
</dbReference>
<dbReference type="Gene3D" id="2.60.20.10">
    <property type="entry name" value="Crystallins"/>
    <property type="match status" value="1"/>
</dbReference>
<evidence type="ECO:0000313" key="4">
    <source>
        <dbReference type="Proteomes" id="UP000442990"/>
    </source>
</evidence>
<proteinExistence type="predicted"/>
<feature type="compositionally biased region" description="Acidic residues" evidence="1">
    <location>
        <begin position="144"/>
        <end position="158"/>
    </location>
</feature>
<organism evidence="3 4">
    <name type="scientific">Streptomyces triticiradicis</name>
    <dbReference type="NCBI Taxonomy" id="2651189"/>
    <lineage>
        <taxon>Bacteria</taxon>
        <taxon>Bacillati</taxon>
        <taxon>Actinomycetota</taxon>
        <taxon>Actinomycetes</taxon>
        <taxon>Kitasatosporales</taxon>
        <taxon>Streptomycetaceae</taxon>
        <taxon>Streptomyces</taxon>
    </lineage>
</organism>
<dbReference type="EMBL" id="WBKG01000016">
    <property type="protein sequence ID" value="KAB1986973.1"/>
    <property type="molecule type" value="Genomic_DNA"/>
</dbReference>
<feature type="chain" id="PRO_5029732787" description="Peptidase inhibitor family I36 protein" evidence="2">
    <location>
        <begin position="24"/>
        <end position="289"/>
    </location>
</feature>
<keyword evidence="2" id="KW-0732">Signal</keyword>
<comment type="caution">
    <text evidence="3">The sequence shown here is derived from an EMBL/GenBank/DDBJ whole genome shotgun (WGS) entry which is preliminary data.</text>
</comment>
<feature type="signal peptide" evidence="2">
    <location>
        <begin position="1"/>
        <end position="23"/>
    </location>
</feature>
<feature type="compositionally biased region" description="Low complexity" evidence="1">
    <location>
        <begin position="24"/>
        <end position="36"/>
    </location>
</feature>
<keyword evidence="4" id="KW-1185">Reference proteome</keyword>
<name>A0A7J5DEL9_9ACTN</name>
<evidence type="ECO:0008006" key="5">
    <source>
        <dbReference type="Google" id="ProtNLM"/>
    </source>
</evidence>
<accession>A0A7J5DEL9</accession>
<protein>
    <recommendedName>
        <fullName evidence="5">Peptidase inhibitor family I36 protein</fullName>
    </recommendedName>
</protein>
<gene>
    <name evidence="3" type="ORF">F8144_20150</name>
</gene>
<reference evidence="3 4" key="1">
    <citation type="submission" date="2019-09" db="EMBL/GenBank/DDBJ databases">
        <title>Isolation and identification of active actinomycetes.</title>
        <authorList>
            <person name="Yu Z."/>
            <person name="Han C."/>
            <person name="Yu B."/>
        </authorList>
    </citation>
    <scope>NUCLEOTIDE SEQUENCE [LARGE SCALE GENOMIC DNA]</scope>
    <source>
        <strain evidence="3 4">NEAU-H2</strain>
    </source>
</reference>
<feature type="compositionally biased region" description="Low complexity" evidence="1">
    <location>
        <begin position="107"/>
        <end position="120"/>
    </location>
</feature>
<evidence type="ECO:0000313" key="3">
    <source>
        <dbReference type="EMBL" id="KAB1986973.1"/>
    </source>
</evidence>
<feature type="region of interest" description="Disordered" evidence="1">
    <location>
        <begin position="97"/>
        <end position="178"/>
    </location>
</feature>
<evidence type="ECO:0000256" key="2">
    <source>
        <dbReference type="SAM" id="SignalP"/>
    </source>
</evidence>
<feature type="region of interest" description="Disordered" evidence="1">
    <location>
        <begin position="24"/>
        <end position="64"/>
    </location>
</feature>
<dbReference type="Proteomes" id="UP000442990">
    <property type="component" value="Unassembled WGS sequence"/>
</dbReference>
<feature type="compositionally biased region" description="Low complexity" evidence="1">
    <location>
        <begin position="134"/>
        <end position="143"/>
    </location>
</feature>